<reference evidence="1" key="1">
    <citation type="submission" date="2018-04" db="EMBL/GenBank/DDBJ databases">
        <title>WGS assembly of Panicum hallii.</title>
        <authorList>
            <person name="Lovell J."/>
            <person name="Jenkins J."/>
            <person name="Lowry D."/>
            <person name="Mamidi S."/>
            <person name="Sreedasyam A."/>
            <person name="Weng X."/>
            <person name="Barry K."/>
            <person name="Bonette J."/>
            <person name="Campitelli B."/>
            <person name="Daum C."/>
            <person name="Gordon S."/>
            <person name="Gould B."/>
            <person name="Lipzen A."/>
            <person name="Macqueen A."/>
            <person name="Palacio-Mejia J."/>
            <person name="Plott C."/>
            <person name="Shakirov E."/>
            <person name="Shu S."/>
            <person name="Yoshinaga Y."/>
            <person name="Zane M."/>
            <person name="Rokhsar D."/>
            <person name="Grimwood J."/>
            <person name="Schmutz J."/>
            <person name="Juenger T."/>
        </authorList>
    </citation>
    <scope>NUCLEOTIDE SEQUENCE [LARGE SCALE GENOMIC DNA]</scope>
    <source>
        <strain evidence="1">FIL2</strain>
    </source>
</reference>
<proteinExistence type="predicted"/>
<dbReference type="PANTHER" id="PTHR34788">
    <property type="entry name" value="F15I1.22"/>
    <property type="match status" value="1"/>
</dbReference>
<organism evidence="1">
    <name type="scientific">Panicum hallii</name>
    <dbReference type="NCBI Taxonomy" id="206008"/>
    <lineage>
        <taxon>Eukaryota</taxon>
        <taxon>Viridiplantae</taxon>
        <taxon>Streptophyta</taxon>
        <taxon>Embryophyta</taxon>
        <taxon>Tracheophyta</taxon>
        <taxon>Spermatophyta</taxon>
        <taxon>Magnoliopsida</taxon>
        <taxon>Liliopsida</taxon>
        <taxon>Poales</taxon>
        <taxon>Poaceae</taxon>
        <taxon>PACMAD clade</taxon>
        <taxon>Panicoideae</taxon>
        <taxon>Panicodae</taxon>
        <taxon>Paniceae</taxon>
        <taxon>Panicinae</taxon>
        <taxon>Panicum</taxon>
        <taxon>Panicum sect. Panicum</taxon>
    </lineage>
</organism>
<sequence>MCTSHASFSDLTISQELLVHLSRYKQCNGILNYSYPYTNQGPDIPFGHQPDSYPPCQGKQQEEIRRREMEDLQPAAVVRVPRRAMLFRLPRRPLARASGAAPPVPAGGKKRKMAVARLGGKRRLFGAIRRLRMRWLAVLYRRTLRRMRAYYATAINDLLEGAAVISSLRGPAGADCSFGTAFAPVVTVGF</sequence>
<name>A0A2S3GTT2_9POAL</name>
<gene>
    <name evidence="1" type="ORF">PAHAL_1G420800</name>
</gene>
<evidence type="ECO:0000313" key="1">
    <source>
        <dbReference type="EMBL" id="PAN08563.1"/>
    </source>
</evidence>
<dbReference type="PANTHER" id="PTHR34788:SF13">
    <property type="entry name" value="OS02G0779300 PROTEIN"/>
    <property type="match status" value="1"/>
</dbReference>
<dbReference type="Gramene" id="PAN08563">
    <property type="protein sequence ID" value="PAN08563"/>
    <property type="gene ID" value="PAHAL_1G420800"/>
</dbReference>
<dbReference type="EMBL" id="CM008046">
    <property type="protein sequence ID" value="PAN08563.1"/>
    <property type="molecule type" value="Genomic_DNA"/>
</dbReference>
<dbReference type="AlphaFoldDB" id="A0A2S3GTT2"/>
<protein>
    <submittedName>
        <fullName evidence="1">Uncharacterized protein</fullName>
    </submittedName>
</protein>
<accession>A0A2S3GTT2</accession>
<dbReference type="Proteomes" id="UP000243499">
    <property type="component" value="Chromosome 1"/>
</dbReference>